<evidence type="ECO:0000259" key="6">
    <source>
        <dbReference type="Pfam" id="PF07291"/>
    </source>
</evidence>
<reference evidence="7 8" key="1">
    <citation type="submission" date="2021-01" db="EMBL/GenBank/DDBJ databases">
        <title>C459-1 draft genome sequence.</title>
        <authorList>
            <person name="Zhang X.-F."/>
        </authorList>
    </citation>
    <scope>NUCLEOTIDE SEQUENCE [LARGE SCALE GENOMIC DNA]</scope>
    <source>
        <strain evidence="8">C459-1</strain>
    </source>
</reference>
<evidence type="ECO:0000256" key="2">
    <source>
        <dbReference type="ARBA" id="ARBA00022692"/>
    </source>
</evidence>
<sequence length="139" mass="15962">MKTKRIIVQLIALLFLLLFAYTAMVKWGDFSNFVKGLERYTPFKPYAGHIAQLVIGSEVIISLLLLFARTRLLGLYASLLIMLAFTGALYYIIYGLQSSYCNCGGFIDILSASQHLWFNWTLIVLAVIGMYWRRNLNFF</sequence>
<feature type="transmembrane region" description="Helical" evidence="5">
    <location>
        <begin position="116"/>
        <end position="132"/>
    </location>
</feature>
<evidence type="ECO:0000256" key="5">
    <source>
        <dbReference type="SAM" id="Phobius"/>
    </source>
</evidence>
<evidence type="ECO:0000256" key="3">
    <source>
        <dbReference type="ARBA" id="ARBA00022989"/>
    </source>
</evidence>
<evidence type="ECO:0000256" key="1">
    <source>
        <dbReference type="ARBA" id="ARBA00004141"/>
    </source>
</evidence>
<dbReference type="EMBL" id="JAERTY010000003">
    <property type="protein sequence ID" value="MBL1408686.1"/>
    <property type="molecule type" value="Genomic_DNA"/>
</dbReference>
<feature type="transmembrane region" description="Helical" evidence="5">
    <location>
        <begin position="75"/>
        <end position="96"/>
    </location>
</feature>
<evidence type="ECO:0000313" key="8">
    <source>
        <dbReference type="Proteomes" id="UP000625283"/>
    </source>
</evidence>
<accession>A0ABS1R4B9</accession>
<feature type="domain" description="Methylamine utilisation protein MauE" evidence="6">
    <location>
        <begin position="5"/>
        <end position="131"/>
    </location>
</feature>
<dbReference type="Pfam" id="PF07291">
    <property type="entry name" value="MauE"/>
    <property type="match status" value="1"/>
</dbReference>
<dbReference type="Proteomes" id="UP000625283">
    <property type="component" value="Unassembled WGS sequence"/>
</dbReference>
<organism evidence="7 8">
    <name type="scientific">Sphingobacterium faecale</name>
    <dbReference type="NCBI Taxonomy" id="2803775"/>
    <lineage>
        <taxon>Bacteria</taxon>
        <taxon>Pseudomonadati</taxon>
        <taxon>Bacteroidota</taxon>
        <taxon>Sphingobacteriia</taxon>
        <taxon>Sphingobacteriales</taxon>
        <taxon>Sphingobacteriaceae</taxon>
        <taxon>Sphingobacterium</taxon>
    </lineage>
</organism>
<keyword evidence="3 5" id="KW-1133">Transmembrane helix</keyword>
<feature type="transmembrane region" description="Helical" evidence="5">
    <location>
        <begin position="46"/>
        <end position="68"/>
    </location>
</feature>
<keyword evidence="4 5" id="KW-0472">Membrane</keyword>
<evidence type="ECO:0000313" key="7">
    <source>
        <dbReference type="EMBL" id="MBL1408686.1"/>
    </source>
</evidence>
<dbReference type="RefSeq" id="WP_202102436.1">
    <property type="nucleotide sequence ID" value="NZ_JAERTY010000003.1"/>
</dbReference>
<comment type="caution">
    <text evidence="7">The sequence shown here is derived from an EMBL/GenBank/DDBJ whole genome shotgun (WGS) entry which is preliminary data.</text>
</comment>
<evidence type="ECO:0000256" key="4">
    <source>
        <dbReference type="ARBA" id="ARBA00023136"/>
    </source>
</evidence>
<keyword evidence="2 5" id="KW-0812">Transmembrane</keyword>
<protein>
    <recommendedName>
        <fullName evidence="6">Methylamine utilisation protein MauE domain-containing protein</fullName>
    </recommendedName>
</protein>
<proteinExistence type="predicted"/>
<comment type="subcellular location">
    <subcellularLocation>
        <location evidence="1">Membrane</location>
        <topology evidence="1">Multi-pass membrane protein</topology>
    </subcellularLocation>
</comment>
<gene>
    <name evidence="7" type="ORF">JKG61_07995</name>
</gene>
<dbReference type="InterPro" id="IPR009908">
    <property type="entry name" value="Methylamine_util_MauE"/>
</dbReference>
<keyword evidence="8" id="KW-1185">Reference proteome</keyword>
<name>A0ABS1R4B9_9SPHI</name>